<dbReference type="InterPro" id="IPR006869">
    <property type="entry name" value="DUF547"/>
</dbReference>
<dbReference type="PaxDb" id="35128-Thaps7564"/>
<dbReference type="Proteomes" id="UP000001449">
    <property type="component" value="Chromosome 8"/>
</dbReference>
<protein>
    <recommendedName>
        <fullName evidence="2">DUF547 domain-containing protein</fullName>
    </recommendedName>
</protein>
<dbReference type="eggNOG" id="ENOG502QS72">
    <property type="taxonomic scope" value="Eukaryota"/>
</dbReference>
<dbReference type="PANTHER" id="PTHR46361:SF3">
    <property type="entry name" value="ELECTRON CARRIER_ PROTEIN DISULFIDE OXIDOREDUCTASE"/>
    <property type="match status" value="1"/>
</dbReference>
<sequence>MKRIASLCNLCFALTSLSYSTSAFTSSTKARLGRTNCDASFTLAESSADSSDDTTLGPINSSSNRRSLIASSAAAIAASVFVPLPSYASGTDGKYIVLNSGGTLQDDVSTDVDLQPMAAIERIDKLWSQLESKYTKDGLLDYVAVDTDPAFPKLQAEVSHLQNVSLDNTDTPTKMAFVINLYNFLIKYAFVSVGIPKSDLVRYSFFDTVAVNIGGEIFSFNDLENGILRANSRPPYHLNKPFGKGDARGRLALSKVNPRIHFALNCGAKSCPPVRRYTAGRLEEELEKSACDFCQNDENVLTDESKGEIYVSKIFKWYSGDFGDVPATILQFLEGEKRERLNNMIQRGRINVQFLEYNWTTNESNSKTFG</sequence>
<evidence type="ECO:0000313" key="4">
    <source>
        <dbReference type="Proteomes" id="UP000001449"/>
    </source>
</evidence>
<gene>
    <name evidence="3" type="ORF">THAPSDRAFT_7564</name>
</gene>
<dbReference type="RefSeq" id="XP_002292021.1">
    <property type="nucleotide sequence ID" value="XM_002291985.1"/>
</dbReference>
<dbReference type="EMBL" id="CM000644">
    <property type="protein sequence ID" value="EED90872.1"/>
    <property type="molecule type" value="Genomic_DNA"/>
</dbReference>
<organism evidence="3 4">
    <name type="scientific">Thalassiosira pseudonana</name>
    <name type="common">Marine diatom</name>
    <name type="synonym">Cyclotella nana</name>
    <dbReference type="NCBI Taxonomy" id="35128"/>
    <lineage>
        <taxon>Eukaryota</taxon>
        <taxon>Sar</taxon>
        <taxon>Stramenopiles</taxon>
        <taxon>Ochrophyta</taxon>
        <taxon>Bacillariophyta</taxon>
        <taxon>Coscinodiscophyceae</taxon>
        <taxon>Thalassiosirophycidae</taxon>
        <taxon>Thalassiosirales</taxon>
        <taxon>Thalassiosiraceae</taxon>
        <taxon>Thalassiosira</taxon>
    </lineage>
</organism>
<evidence type="ECO:0000259" key="2">
    <source>
        <dbReference type="Pfam" id="PF04784"/>
    </source>
</evidence>
<dbReference type="AlphaFoldDB" id="B8C6W0"/>
<feature type="domain" description="DUF547" evidence="2">
    <location>
        <begin position="167"/>
        <end position="293"/>
    </location>
</feature>
<keyword evidence="4" id="KW-1185">Reference proteome</keyword>
<dbReference type="GeneID" id="7450164"/>
<reference evidence="3 4" key="2">
    <citation type="journal article" date="2008" name="Nature">
        <title>The Phaeodactylum genome reveals the evolutionary history of diatom genomes.</title>
        <authorList>
            <person name="Bowler C."/>
            <person name="Allen A.E."/>
            <person name="Badger J.H."/>
            <person name="Grimwood J."/>
            <person name="Jabbari K."/>
            <person name="Kuo A."/>
            <person name="Maheswari U."/>
            <person name="Martens C."/>
            <person name="Maumus F."/>
            <person name="Otillar R.P."/>
            <person name="Rayko E."/>
            <person name="Salamov A."/>
            <person name="Vandepoele K."/>
            <person name="Beszteri B."/>
            <person name="Gruber A."/>
            <person name="Heijde M."/>
            <person name="Katinka M."/>
            <person name="Mock T."/>
            <person name="Valentin K."/>
            <person name="Verret F."/>
            <person name="Berges J.A."/>
            <person name="Brownlee C."/>
            <person name="Cadoret J.P."/>
            <person name="Chiovitti A."/>
            <person name="Choi C.J."/>
            <person name="Coesel S."/>
            <person name="De Martino A."/>
            <person name="Detter J.C."/>
            <person name="Durkin C."/>
            <person name="Falciatore A."/>
            <person name="Fournet J."/>
            <person name="Haruta M."/>
            <person name="Huysman M.J."/>
            <person name="Jenkins B.D."/>
            <person name="Jiroutova K."/>
            <person name="Jorgensen R.E."/>
            <person name="Joubert Y."/>
            <person name="Kaplan A."/>
            <person name="Kroger N."/>
            <person name="Kroth P.G."/>
            <person name="La Roche J."/>
            <person name="Lindquist E."/>
            <person name="Lommer M."/>
            <person name="Martin-Jezequel V."/>
            <person name="Lopez P.J."/>
            <person name="Lucas S."/>
            <person name="Mangogna M."/>
            <person name="McGinnis K."/>
            <person name="Medlin L.K."/>
            <person name="Montsant A."/>
            <person name="Oudot-Le Secq M.P."/>
            <person name="Napoli C."/>
            <person name="Obornik M."/>
            <person name="Parker M.S."/>
            <person name="Petit J.L."/>
            <person name="Porcel B.M."/>
            <person name="Poulsen N."/>
            <person name="Robison M."/>
            <person name="Rychlewski L."/>
            <person name="Rynearson T.A."/>
            <person name="Schmutz J."/>
            <person name="Shapiro H."/>
            <person name="Siaut M."/>
            <person name="Stanley M."/>
            <person name="Sussman M.R."/>
            <person name="Taylor A.R."/>
            <person name="Vardi A."/>
            <person name="von Dassow P."/>
            <person name="Vyverman W."/>
            <person name="Willis A."/>
            <person name="Wyrwicz L.S."/>
            <person name="Rokhsar D.S."/>
            <person name="Weissenbach J."/>
            <person name="Armbrust E.V."/>
            <person name="Green B.R."/>
            <person name="Van de Peer Y."/>
            <person name="Grigoriev I.V."/>
        </authorList>
    </citation>
    <scope>NUCLEOTIDE SEQUENCE [LARGE SCALE GENOMIC DNA]</scope>
    <source>
        <strain evidence="3 4">CCMP1335</strain>
    </source>
</reference>
<dbReference type="Pfam" id="PF04784">
    <property type="entry name" value="DUF547"/>
    <property type="match status" value="1"/>
</dbReference>
<dbReference type="InParanoid" id="B8C6W0"/>
<dbReference type="KEGG" id="tps:THAPSDRAFT_7564"/>
<evidence type="ECO:0000256" key="1">
    <source>
        <dbReference type="SAM" id="SignalP"/>
    </source>
</evidence>
<evidence type="ECO:0000313" key="3">
    <source>
        <dbReference type="EMBL" id="EED90872.1"/>
    </source>
</evidence>
<keyword evidence="1" id="KW-0732">Signal</keyword>
<proteinExistence type="predicted"/>
<reference evidence="3 4" key="1">
    <citation type="journal article" date="2004" name="Science">
        <title>The genome of the diatom Thalassiosira pseudonana: ecology, evolution, and metabolism.</title>
        <authorList>
            <person name="Armbrust E.V."/>
            <person name="Berges J.A."/>
            <person name="Bowler C."/>
            <person name="Green B.R."/>
            <person name="Martinez D."/>
            <person name="Putnam N.H."/>
            <person name="Zhou S."/>
            <person name="Allen A.E."/>
            <person name="Apt K.E."/>
            <person name="Bechner M."/>
            <person name="Brzezinski M.A."/>
            <person name="Chaal B.K."/>
            <person name="Chiovitti A."/>
            <person name="Davis A.K."/>
            <person name="Demarest M.S."/>
            <person name="Detter J.C."/>
            <person name="Glavina T."/>
            <person name="Goodstein D."/>
            <person name="Hadi M.Z."/>
            <person name="Hellsten U."/>
            <person name="Hildebrand M."/>
            <person name="Jenkins B.D."/>
            <person name="Jurka J."/>
            <person name="Kapitonov V.V."/>
            <person name="Kroger N."/>
            <person name="Lau W.W."/>
            <person name="Lane T.W."/>
            <person name="Larimer F.W."/>
            <person name="Lippmeier J.C."/>
            <person name="Lucas S."/>
            <person name="Medina M."/>
            <person name="Montsant A."/>
            <person name="Obornik M."/>
            <person name="Parker M.S."/>
            <person name="Palenik B."/>
            <person name="Pazour G.J."/>
            <person name="Richardson P.M."/>
            <person name="Rynearson T.A."/>
            <person name="Saito M.A."/>
            <person name="Schwartz D.C."/>
            <person name="Thamatrakoln K."/>
            <person name="Valentin K."/>
            <person name="Vardi A."/>
            <person name="Wilkerson F.P."/>
            <person name="Rokhsar D.S."/>
        </authorList>
    </citation>
    <scope>NUCLEOTIDE SEQUENCE [LARGE SCALE GENOMIC DNA]</scope>
    <source>
        <strain evidence="3 4">CCMP1335</strain>
    </source>
</reference>
<feature type="chain" id="PRO_5002869089" description="DUF547 domain-containing protein" evidence="1">
    <location>
        <begin position="24"/>
        <end position="370"/>
    </location>
</feature>
<feature type="signal peptide" evidence="1">
    <location>
        <begin position="1"/>
        <end position="23"/>
    </location>
</feature>
<accession>B8C6W0</accession>
<dbReference type="HOGENOM" id="CLU_749057_0_0_1"/>
<dbReference type="PANTHER" id="PTHR46361">
    <property type="entry name" value="ELECTRON CARRIER/ PROTEIN DISULFIDE OXIDOREDUCTASE"/>
    <property type="match status" value="1"/>
</dbReference>
<dbReference type="STRING" id="35128.B8C6W0"/>
<name>B8C6W0_THAPS</name>